<protein>
    <submittedName>
        <fullName evidence="2">Uncharacterized protein</fullName>
    </submittedName>
</protein>
<evidence type="ECO:0000313" key="2">
    <source>
        <dbReference type="EMBL" id="POS78083.1"/>
    </source>
</evidence>
<dbReference type="AlphaFoldDB" id="A0A2P5I6F5"/>
<feature type="compositionally biased region" description="Low complexity" evidence="1">
    <location>
        <begin position="7"/>
        <end position="17"/>
    </location>
</feature>
<accession>A0A2P5I6F5</accession>
<reference evidence="2" key="1">
    <citation type="submission" date="2017-09" db="EMBL/GenBank/DDBJ databases">
        <title>Polyketide synthases of a Diaporthe helianthi virulent isolate.</title>
        <authorList>
            <person name="Baroncelli R."/>
        </authorList>
    </citation>
    <scope>NUCLEOTIDE SEQUENCE [LARGE SCALE GENOMIC DNA]</scope>
    <source>
        <strain evidence="2">7/96</strain>
    </source>
</reference>
<dbReference type="InParanoid" id="A0A2P5I6F5"/>
<organism evidence="2 3">
    <name type="scientific">Diaporthe helianthi</name>
    <dbReference type="NCBI Taxonomy" id="158607"/>
    <lineage>
        <taxon>Eukaryota</taxon>
        <taxon>Fungi</taxon>
        <taxon>Dikarya</taxon>
        <taxon>Ascomycota</taxon>
        <taxon>Pezizomycotina</taxon>
        <taxon>Sordariomycetes</taxon>
        <taxon>Sordariomycetidae</taxon>
        <taxon>Diaporthales</taxon>
        <taxon>Diaporthaceae</taxon>
        <taxon>Diaporthe</taxon>
    </lineage>
</organism>
<evidence type="ECO:0000313" key="3">
    <source>
        <dbReference type="Proteomes" id="UP000094444"/>
    </source>
</evidence>
<dbReference type="Proteomes" id="UP000094444">
    <property type="component" value="Unassembled WGS sequence"/>
</dbReference>
<proteinExistence type="predicted"/>
<feature type="region of interest" description="Disordered" evidence="1">
    <location>
        <begin position="1"/>
        <end position="66"/>
    </location>
</feature>
<name>A0A2P5I6F5_DIAHE</name>
<evidence type="ECO:0000256" key="1">
    <source>
        <dbReference type="SAM" id="MobiDB-lite"/>
    </source>
</evidence>
<comment type="caution">
    <text evidence="2">The sequence shown here is derived from an EMBL/GenBank/DDBJ whole genome shotgun (WGS) entry which is preliminary data.</text>
</comment>
<dbReference type="OrthoDB" id="5239640at2759"/>
<dbReference type="EMBL" id="MAVT02000215">
    <property type="protein sequence ID" value="POS78083.1"/>
    <property type="molecule type" value="Genomic_DNA"/>
</dbReference>
<feature type="compositionally biased region" description="Acidic residues" evidence="1">
    <location>
        <begin position="46"/>
        <end position="62"/>
    </location>
</feature>
<feature type="compositionally biased region" description="Basic and acidic residues" evidence="1">
    <location>
        <begin position="19"/>
        <end position="28"/>
    </location>
</feature>
<gene>
    <name evidence="2" type="ORF">DHEL01_v203536</name>
</gene>
<sequence length="188" mass="20888">MHRIAPHHSSGTPGGSSNVDDRNKENKRGPRSFVNTMDSSAATESDSSDDEDVENNADAEDAERERVSRLFEDFPTCIQKSRNTLDIDSNEYGIMAISNHESGWSHIDPARLPPRIAKYLSGFTRSDAAAFPDSTLSGLATTNGAESRRWLLATARREFICDTSTLDVWYRPITEPQQRPHAAPQQPL</sequence>
<keyword evidence="3" id="KW-1185">Reference proteome</keyword>